<gene>
    <name evidence="1" type="ORF">BDY19DRAFT_882224</name>
</gene>
<reference evidence="1" key="1">
    <citation type="journal article" date="2021" name="Environ. Microbiol.">
        <title>Gene family expansions and transcriptome signatures uncover fungal adaptations to wood decay.</title>
        <authorList>
            <person name="Hage H."/>
            <person name="Miyauchi S."/>
            <person name="Viragh M."/>
            <person name="Drula E."/>
            <person name="Min B."/>
            <person name="Chaduli D."/>
            <person name="Navarro D."/>
            <person name="Favel A."/>
            <person name="Norest M."/>
            <person name="Lesage-Meessen L."/>
            <person name="Balint B."/>
            <person name="Merenyi Z."/>
            <person name="de Eugenio L."/>
            <person name="Morin E."/>
            <person name="Martinez A.T."/>
            <person name="Baldrian P."/>
            <person name="Stursova M."/>
            <person name="Martinez M.J."/>
            <person name="Novotny C."/>
            <person name="Magnuson J.K."/>
            <person name="Spatafora J.W."/>
            <person name="Maurice S."/>
            <person name="Pangilinan J."/>
            <person name="Andreopoulos W."/>
            <person name="LaButti K."/>
            <person name="Hundley H."/>
            <person name="Na H."/>
            <person name="Kuo A."/>
            <person name="Barry K."/>
            <person name="Lipzen A."/>
            <person name="Henrissat B."/>
            <person name="Riley R."/>
            <person name="Ahrendt S."/>
            <person name="Nagy L.G."/>
            <person name="Grigoriev I.V."/>
            <person name="Martin F."/>
            <person name="Rosso M.N."/>
        </authorList>
    </citation>
    <scope>NUCLEOTIDE SEQUENCE</scope>
    <source>
        <strain evidence="1">CBS 384.51</strain>
    </source>
</reference>
<name>A0ACB8UGU3_9APHY</name>
<evidence type="ECO:0000313" key="1">
    <source>
        <dbReference type="EMBL" id="KAI0093572.1"/>
    </source>
</evidence>
<accession>A0ACB8UGU3</accession>
<protein>
    <submittedName>
        <fullName evidence="1">Glycoside hydrolase superfamily</fullName>
    </submittedName>
</protein>
<evidence type="ECO:0000313" key="2">
    <source>
        <dbReference type="Proteomes" id="UP001055072"/>
    </source>
</evidence>
<dbReference type="Proteomes" id="UP001055072">
    <property type="component" value="Unassembled WGS sequence"/>
</dbReference>
<keyword evidence="2" id="KW-1185">Reference proteome</keyword>
<sequence length="765" mass="82729">MRPRFIGRALQDESYGPRQSYASSGNSVPIGDDAQSSVYGLNPNGSQTRDTAYYSLNYRDDPHDSDFAGQSTPDLTGYGKISSPYLSEKRAAYAAPRQRSRKRALIIGGLVLVAVIIVAVVVAVYFTVGKSHKGSGSASGGVSHGDGSGETTKTGSTLIVTGGDGSKVTKDDGSTFIYSNSYGGIWYWDPSDPFNNGARPQSWSPALNETFNYGIDSIRGVNLGGWLNTEPVSFPFSDAPALYEKYLNGPIVAIDEFTLSQAMAADTAGGGLKQLEDHYATFITEEDFAQIAAAGLNYVRIPLPYWAIEVRQNEPFLANTCWKYFLKAIQWARKYGIRINLDLHALPGSQNGWNHSSKFGTINVLNGPMGLANAQRALDYIRILAEFISQPEYQNVVTMFGVTNEPLTPTFGQENLARYYLQAYNIVRKASGIGEGNGPMISFHEGFAGLSAWNGYYTNSDRVSYDIHPYVCFNGQSTDGYDTRATQPCTSWGANQNQSMASNGLTAAGEFSNAINDCGLYVNGVNLGTRYEGNYTGGPWPRQGSCEPWTDWQSWTPAMKKDIMNFALASMDALQHWFFWTWKIGNSSVTGKVESPAWSYQLGLQEGWMPKDPRKASGTCGNSSPWTPPLKSWQTGGAGADQIPASFSSSFAWPPTVISNVGAATLVPTYTQTGPIPTLPGPTFTSAAATVSVGSGWQNSADNKGLAVAIPTCSYLDPWVGTTDPPSPLCSGSSSKRDDKRKVFEAVITPAPTATAARRFKRDSS</sequence>
<organism evidence="1 2">
    <name type="scientific">Irpex rosettiformis</name>
    <dbReference type="NCBI Taxonomy" id="378272"/>
    <lineage>
        <taxon>Eukaryota</taxon>
        <taxon>Fungi</taxon>
        <taxon>Dikarya</taxon>
        <taxon>Basidiomycota</taxon>
        <taxon>Agaricomycotina</taxon>
        <taxon>Agaricomycetes</taxon>
        <taxon>Polyporales</taxon>
        <taxon>Irpicaceae</taxon>
        <taxon>Irpex</taxon>
    </lineage>
</organism>
<comment type="caution">
    <text evidence="1">The sequence shown here is derived from an EMBL/GenBank/DDBJ whole genome shotgun (WGS) entry which is preliminary data.</text>
</comment>
<dbReference type="EMBL" id="MU274901">
    <property type="protein sequence ID" value="KAI0093572.1"/>
    <property type="molecule type" value="Genomic_DNA"/>
</dbReference>
<proteinExistence type="predicted"/>
<keyword evidence="1" id="KW-0378">Hydrolase</keyword>